<sequence length="142" mass="16451">MVDAFLFAKQKHKGQLDDEGKDYFEAHVVKVRNAVAELNSDKVVLCAAILHDTIEDTDTTYEELLKIFGKEIADLVNELTHEGKADEHGYYFPRLKSKEAIMIKLIDRASNISRMNAWSEKRQQNYIKKTKFWKDASGRKEE</sequence>
<organism evidence="1">
    <name type="scientific">marine sediment metagenome</name>
    <dbReference type="NCBI Taxonomy" id="412755"/>
    <lineage>
        <taxon>unclassified sequences</taxon>
        <taxon>metagenomes</taxon>
        <taxon>ecological metagenomes</taxon>
    </lineage>
</organism>
<dbReference type="InterPro" id="IPR052194">
    <property type="entry name" value="MESH1"/>
</dbReference>
<dbReference type="GO" id="GO:0008893">
    <property type="term" value="F:guanosine-3',5'-bis(diphosphate) 3'-diphosphatase activity"/>
    <property type="evidence" value="ECO:0007669"/>
    <property type="project" value="TreeGrafter"/>
</dbReference>
<protein>
    <recommendedName>
        <fullName evidence="2">HD domain-containing protein</fullName>
    </recommendedName>
</protein>
<gene>
    <name evidence="1" type="ORF">LCGC14_1544200</name>
</gene>
<accession>A0A0F9IS82</accession>
<dbReference type="PANTHER" id="PTHR46246">
    <property type="entry name" value="GUANOSINE-3',5'-BIS(DIPHOSPHATE) 3'-PYROPHOSPHOHYDROLASE MESH1"/>
    <property type="match status" value="1"/>
</dbReference>
<reference evidence="1" key="1">
    <citation type="journal article" date="2015" name="Nature">
        <title>Complex archaea that bridge the gap between prokaryotes and eukaryotes.</title>
        <authorList>
            <person name="Spang A."/>
            <person name="Saw J.H."/>
            <person name="Jorgensen S.L."/>
            <person name="Zaremba-Niedzwiedzka K."/>
            <person name="Martijn J."/>
            <person name="Lind A.E."/>
            <person name="van Eijk R."/>
            <person name="Schleper C."/>
            <person name="Guy L."/>
            <person name="Ettema T.J."/>
        </authorList>
    </citation>
    <scope>NUCLEOTIDE SEQUENCE</scope>
</reference>
<proteinExistence type="predicted"/>
<dbReference type="Gene3D" id="1.10.3210.10">
    <property type="entry name" value="Hypothetical protein af1432"/>
    <property type="match status" value="1"/>
</dbReference>
<evidence type="ECO:0000313" key="1">
    <source>
        <dbReference type="EMBL" id="KKM60213.1"/>
    </source>
</evidence>
<name>A0A0F9IS82_9ZZZZ</name>
<dbReference type="EMBL" id="LAZR01011723">
    <property type="protein sequence ID" value="KKM60213.1"/>
    <property type="molecule type" value="Genomic_DNA"/>
</dbReference>
<dbReference type="SUPFAM" id="SSF109604">
    <property type="entry name" value="HD-domain/PDEase-like"/>
    <property type="match status" value="1"/>
</dbReference>
<dbReference type="Pfam" id="PF13328">
    <property type="entry name" value="HD_4"/>
    <property type="match status" value="1"/>
</dbReference>
<dbReference type="PANTHER" id="PTHR46246:SF1">
    <property type="entry name" value="GUANOSINE-3',5'-BIS(DIPHOSPHATE) 3'-PYROPHOSPHOHYDROLASE MESH1"/>
    <property type="match status" value="1"/>
</dbReference>
<comment type="caution">
    <text evidence="1">The sequence shown here is derived from an EMBL/GenBank/DDBJ whole genome shotgun (WGS) entry which is preliminary data.</text>
</comment>
<dbReference type="AlphaFoldDB" id="A0A0F9IS82"/>
<evidence type="ECO:0008006" key="2">
    <source>
        <dbReference type="Google" id="ProtNLM"/>
    </source>
</evidence>